<proteinExistence type="predicted"/>
<name>A0A4Y2HXT0_ARAVE</name>
<reference evidence="2 3" key="1">
    <citation type="journal article" date="2019" name="Sci. Rep.">
        <title>Orb-weaving spider Araneus ventricosus genome elucidates the spidroin gene catalogue.</title>
        <authorList>
            <person name="Kono N."/>
            <person name="Nakamura H."/>
            <person name="Ohtoshi R."/>
            <person name="Moran D.A.P."/>
            <person name="Shinohara A."/>
            <person name="Yoshida Y."/>
            <person name="Fujiwara M."/>
            <person name="Mori M."/>
            <person name="Tomita M."/>
            <person name="Arakawa K."/>
        </authorList>
    </citation>
    <scope>NUCLEOTIDE SEQUENCE [LARGE SCALE GENOMIC DNA]</scope>
</reference>
<accession>A0A4Y2HXT0</accession>
<evidence type="ECO:0000313" key="3">
    <source>
        <dbReference type="Proteomes" id="UP000499080"/>
    </source>
</evidence>
<comment type="caution">
    <text evidence="2">The sequence shown here is derived from an EMBL/GenBank/DDBJ whole genome shotgun (WGS) entry which is preliminary data.</text>
</comment>
<evidence type="ECO:0000256" key="1">
    <source>
        <dbReference type="SAM" id="MobiDB-lite"/>
    </source>
</evidence>
<evidence type="ECO:0000313" key="2">
    <source>
        <dbReference type="EMBL" id="GBM69769.1"/>
    </source>
</evidence>
<feature type="region of interest" description="Disordered" evidence="1">
    <location>
        <begin position="1"/>
        <end position="22"/>
    </location>
</feature>
<sequence>MIRKNHSLGGGCPDDTKSKHRPSKKIFGIKLKALRRSDKRSVAANHHIATERPVNAEATWCIEKNASKVFSVCYAHDGKIQRRLSSWVVLLSIKI</sequence>
<dbReference type="AlphaFoldDB" id="A0A4Y2HXT0"/>
<keyword evidence="3" id="KW-1185">Reference proteome</keyword>
<organism evidence="2 3">
    <name type="scientific">Araneus ventricosus</name>
    <name type="common">Orbweaver spider</name>
    <name type="synonym">Epeira ventricosa</name>
    <dbReference type="NCBI Taxonomy" id="182803"/>
    <lineage>
        <taxon>Eukaryota</taxon>
        <taxon>Metazoa</taxon>
        <taxon>Ecdysozoa</taxon>
        <taxon>Arthropoda</taxon>
        <taxon>Chelicerata</taxon>
        <taxon>Arachnida</taxon>
        <taxon>Araneae</taxon>
        <taxon>Araneomorphae</taxon>
        <taxon>Entelegynae</taxon>
        <taxon>Araneoidea</taxon>
        <taxon>Araneidae</taxon>
        <taxon>Araneus</taxon>
    </lineage>
</organism>
<dbReference type="EMBL" id="BGPR01002212">
    <property type="protein sequence ID" value="GBM69769.1"/>
    <property type="molecule type" value="Genomic_DNA"/>
</dbReference>
<protein>
    <submittedName>
        <fullName evidence="2">Uncharacterized protein</fullName>
    </submittedName>
</protein>
<gene>
    <name evidence="2" type="ORF">AVEN_217372_1</name>
</gene>
<dbReference type="Proteomes" id="UP000499080">
    <property type="component" value="Unassembled WGS sequence"/>
</dbReference>